<evidence type="ECO:0000256" key="11">
    <source>
        <dbReference type="RuleBase" id="RU004106"/>
    </source>
</evidence>
<comment type="cofactor">
    <cofactor evidence="1 12">
        <name>pyridoxal 5'-phosphate</name>
        <dbReference type="ChEBI" id="CHEBI:597326"/>
    </cofactor>
</comment>
<reference evidence="13 14" key="1">
    <citation type="submission" date="2018-05" db="EMBL/GenBank/DDBJ databases">
        <title>Rhodohalobacter halophilus gen. nov., sp. nov., a moderately halophilic member of the family Balneolaceae.</title>
        <authorList>
            <person name="Liu Z.-W."/>
        </authorList>
    </citation>
    <scope>NUCLEOTIDE SEQUENCE [LARGE SCALE GENOMIC DNA]</scope>
    <source>
        <strain evidence="13 14">8A47</strain>
    </source>
</reference>
<dbReference type="SUPFAM" id="SSF56752">
    <property type="entry name" value="D-aminoacid aminotransferase-like PLP-dependent enzymes"/>
    <property type="match status" value="1"/>
</dbReference>
<comment type="catalytic activity">
    <reaction evidence="8">
        <text>L-valine + 2-oxoglutarate = 3-methyl-2-oxobutanoate + L-glutamate</text>
        <dbReference type="Rhea" id="RHEA:24813"/>
        <dbReference type="ChEBI" id="CHEBI:11851"/>
        <dbReference type="ChEBI" id="CHEBI:16810"/>
        <dbReference type="ChEBI" id="CHEBI:29985"/>
        <dbReference type="ChEBI" id="CHEBI:57762"/>
        <dbReference type="EC" id="2.6.1.42"/>
    </reaction>
</comment>
<evidence type="ECO:0000256" key="2">
    <source>
        <dbReference type="ARBA" id="ARBA00004824"/>
    </source>
</evidence>
<evidence type="ECO:0000256" key="4">
    <source>
        <dbReference type="ARBA" id="ARBA00005072"/>
    </source>
</evidence>
<dbReference type="Gene3D" id="3.30.470.10">
    <property type="match status" value="1"/>
</dbReference>
<comment type="similarity">
    <text evidence="5 11">Belongs to the class-IV pyridoxal-phosphate-dependent aminotransferase family.</text>
</comment>
<protein>
    <recommendedName>
        <fullName evidence="6">branched-chain-amino-acid transaminase</fullName>
        <ecNumber evidence="6">2.6.1.42</ecNumber>
    </recommendedName>
</protein>
<evidence type="ECO:0000256" key="6">
    <source>
        <dbReference type="ARBA" id="ARBA00013053"/>
    </source>
</evidence>
<dbReference type="InterPro" id="IPR043131">
    <property type="entry name" value="BCAT-like_N"/>
</dbReference>
<comment type="catalytic activity">
    <reaction evidence="9">
        <text>L-isoleucine + 2-oxoglutarate = (S)-3-methyl-2-oxopentanoate + L-glutamate</text>
        <dbReference type="Rhea" id="RHEA:24801"/>
        <dbReference type="ChEBI" id="CHEBI:16810"/>
        <dbReference type="ChEBI" id="CHEBI:29985"/>
        <dbReference type="ChEBI" id="CHEBI:35146"/>
        <dbReference type="ChEBI" id="CHEBI:58045"/>
        <dbReference type="EC" id="2.6.1.42"/>
    </reaction>
</comment>
<dbReference type="Gene3D" id="3.20.10.10">
    <property type="entry name" value="D-amino Acid Aminotransferase, subunit A, domain 2"/>
    <property type="match status" value="1"/>
</dbReference>
<evidence type="ECO:0000313" key="14">
    <source>
        <dbReference type="Proteomes" id="UP000245533"/>
    </source>
</evidence>
<comment type="pathway">
    <text evidence="4">Amino-acid biosynthesis; L-leucine biosynthesis; L-leucine from 3-methyl-2-oxobutanoate: step 4/4.</text>
</comment>
<accession>A0A316TP13</accession>
<dbReference type="InterPro" id="IPR036038">
    <property type="entry name" value="Aminotransferase-like"/>
</dbReference>
<evidence type="ECO:0000256" key="8">
    <source>
        <dbReference type="ARBA" id="ARBA00048212"/>
    </source>
</evidence>
<dbReference type="EMBL" id="QGGB01000007">
    <property type="protein sequence ID" value="PWN06353.1"/>
    <property type="molecule type" value="Genomic_DNA"/>
</dbReference>
<dbReference type="Proteomes" id="UP000245533">
    <property type="component" value="Unassembled WGS sequence"/>
</dbReference>
<dbReference type="OrthoDB" id="9805628at2"/>
<dbReference type="CDD" id="cd00449">
    <property type="entry name" value="PLPDE_IV"/>
    <property type="match status" value="1"/>
</dbReference>
<dbReference type="PROSITE" id="PS00770">
    <property type="entry name" value="AA_TRANSFER_CLASS_4"/>
    <property type="match status" value="1"/>
</dbReference>
<dbReference type="InterPro" id="IPR043132">
    <property type="entry name" value="BCAT-like_C"/>
</dbReference>
<keyword evidence="14" id="KW-1185">Reference proteome</keyword>
<evidence type="ECO:0000256" key="5">
    <source>
        <dbReference type="ARBA" id="ARBA00009320"/>
    </source>
</evidence>
<dbReference type="EC" id="2.6.1.42" evidence="6"/>
<dbReference type="PANTHER" id="PTHR42743">
    <property type="entry name" value="AMINO-ACID AMINOTRANSFERASE"/>
    <property type="match status" value="1"/>
</dbReference>
<dbReference type="InterPro" id="IPR018300">
    <property type="entry name" value="Aminotrans_IV_CS"/>
</dbReference>
<comment type="pathway">
    <text evidence="3">Amino-acid biosynthesis; L-valine biosynthesis; L-valine from pyruvate: step 4/4.</text>
</comment>
<evidence type="ECO:0000256" key="9">
    <source>
        <dbReference type="ARBA" id="ARBA00048798"/>
    </source>
</evidence>
<evidence type="ECO:0000256" key="3">
    <source>
        <dbReference type="ARBA" id="ARBA00004931"/>
    </source>
</evidence>
<dbReference type="InterPro" id="IPR050571">
    <property type="entry name" value="Class-IV_PLP-Dep_Aminotrnsfr"/>
</dbReference>
<evidence type="ECO:0000313" key="13">
    <source>
        <dbReference type="EMBL" id="PWN06353.1"/>
    </source>
</evidence>
<proteinExistence type="inferred from homology"/>
<evidence type="ECO:0000256" key="10">
    <source>
        <dbReference type="ARBA" id="ARBA00049229"/>
    </source>
</evidence>
<dbReference type="GO" id="GO:0046394">
    <property type="term" value="P:carboxylic acid biosynthetic process"/>
    <property type="evidence" value="ECO:0007669"/>
    <property type="project" value="UniProtKB-ARBA"/>
</dbReference>
<dbReference type="RefSeq" id="WP_109647146.1">
    <property type="nucleotide sequence ID" value="NZ_QGGB01000007.1"/>
</dbReference>
<dbReference type="InterPro" id="IPR001544">
    <property type="entry name" value="Aminotrans_IV"/>
</dbReference>
<name>A0A316TP13_9BACT</name>
<comment type="caution">
    <text evidence="13">The sequence shown here is derived from an EMBL/GenBank/DDBJ whole genome shotgun (WGS) entry which is preliminary data.</text>
</comment>
<dbReference type="PANTHER" id="PTHR42743:SF11">
    <property type="entry name" value="AMINODEOXYCHORISMATE LYASE"/>
    <property type="match status" value="1"/>
</dbReference>
<gene>
    <name evidence="13" type="ORF">DDZ15_11065</name>
</gene>
<evidence type="ECO:0000256" key="12">
    <source>
        <dbReference type="RuleBase" id="RU004516"/>
    </source>
</evidence>
<comment type="pathway">
    <text evidence="2">Amino-acid biosynthesis; L-isoleucine biosynthesis; L-isoleucine from 2-oxobutanoate: step 4/4.</text>
</comment>
<dbReference type="Pfam" id="PF01063">
    <property type="entry name" value="Aminotran_4"/>
    <property type="match status" value="1"/>
</dbReference>
<evidence type="ECO:0000256" key="7">
    <source>
        <dbReference type="ARBA" id="ARBA00022898"/>
    </source>
</evidence>
<evidence type="ECO:0000256" key="1">
    <source>
        <dbReference type="ARBA" id="ARBA00001933"/>
    </source>
</evidence>
<organism evidence="13 14">
    <name type="scientific">Rhodohalobacter mucosus</name>
    <dbReference type="NCBI Taxonomy" id="2079485"/>
    <lineage>
        <taxon>Bacteria</taxon>
        <taxon>Pseudomonadati</taxon>
        <taxon>Balneolota</taxon>
        <taxon>Balneolia</taxon>
        <taxon>Balneolales</taxon>
        <taxon>Balneolaceae</taxon>
        <taxon>Rhodohalobacter</taxon>
    </lineage>
</organism>
<sequence>MALNPPTDSGYVMLNGKILPRDGARISPEMNGIYHGTGAFETMLSDRGAIFRFEDHVQRLQRGLQYLELQSDAFQDAEYLRGDVEKLLDANGLQEKRSRVRIQVSEAGDGGYSTQAPLPGITLITADELPDAAVNPVRLVTSPVRTIPSASRPAELKLSNMLHYRDAMRRAKRKGADDALLLSTGGRVAETAIANIFWFRKGIIRTPSPACDILPGIMRDALKRMVKESFVEQFEMEEGGFHPEDLHGAECAWITNSVRGITPVSSLDETNFETEHPSFMYLKKKMSGYIKAGLE</sequence>
<dbReference type="AlphaFoldDB" id="A0A316TP13"/>
<dbReference type="GO" id="GO:0004084">
    <property type="term" value="F:branched-chain-amino-acid transaminase activity"/>
    <property type="evidence" value="ECO:0007669"/>
    <property type="project" value="UniProtKB-EC"/>
</dbReference>
<comment type="catalytic activity">
    <reaction evidence="10">
        <text>L-leucine + 2-oxoglutarate = 4-methyl-2-oxopentanoate + L-glutamate</text>
        <dbReference type="Rhea" id="RHEA:18321"/>
        <dbReference type="ChEBI" id="CHEBI:16810"/>
        <dbReference type="ChEBI" id="CHEBI:17865"/>
        <dbReference type="ChEBI" id="CHEBI:29985"/>
        <dbReference type="ChEBI" id="CHEBI:57427"/>
        <dbReference type="EC" id="2.6.1.42"/>
    </reaction>
</comment>
<keyword evidence="7 12" id="KW-0663">Pyridoxal phosphate</keyword>